<reference evidence="2 3" key="1">
    <citation type="journal article" date="2012" name="J. Bacteriol.">
        <title>Complete genome sequence of Klebsiella oxytoca KCTC 1686, used in production of 2,3-butanediol.</title>
        <authorList>
            <person name="Shin S.H."/>
            <person name="Kim S."/>
            <person name="Kim J.Y."/>
            <person name="Lee S."/>
            <person name="Um Y."/>
            <person name="Oh M.K."/>
            <person name="Kim Y.R."/>
            <person name="Lee J."/>
            <person name="Yang K.S."/>
        </authorList>
    </citation>
    <scope>NUCLEOTIDE SEQUENCE [LARGE SCALE GENOMIC DNA]</scope>
    <source>
        <strain evidence="3">ATCC 8724 / DSM 4798 / JCM 20051 / NBRC 3318 / NRRL B-199 / KCTC 1686</strain>
    </source>
</reference>
<feature type="chain" id="PRO_5002610634" evidence="1">
    <location>
        <begin position="24"/>
        <end position="74"/>
    </location>
</feature>
<dbReference type="KEGG" id="kox:KOX_16945"/>
<proteinExistence type="predicted"/>
<protein>
    <submittedName>
        <fullName evidence="2">Uncharacterized protein</fullName>
    </submittedName>
</protein>
<accession>A0A0H3H714</accession>
<dbReference type="Proteomes" id="UP000007843">
    <property type="component" value="Chromosome"/>
</dbReference>
<gene>
    <name evidence="2" type="ordered locus">KOX_16945</name>
</gene>
<evidence type="ECO:0000256" key="1">
    <source>
        <dbReference type="SAM" id="SignalP"/>
    </source>
</evidence>
<sequence length="74" mass="7923">MFNKHIIGLIGPLLILTSLHSLADAGHPSIRERIVEQVLKPCEGKKAGDKVQIVDHRGGKHAAICTLAAVPLPE</sequence>
<dbReference type="RefSeq" id="WP_014228792.1">
    <property type="nucleotide sequence ID" value="NC_016612.1"/>
</dbReference>
<evidence type="ECO:0000313" key="3">
    <source>
        <dbReference type="Proteomes" id="UP000007843"/>
    </source>
</evidence>
<keyword evidence="1" id="KW-0732">Signal</keyword>
<feature type="signal peptide" evidence="1">
    <location>
        <begin position="1"/>
        <end position="23"/>
    </location>
</feature>
<name>A0A0H3H714_KLEM8</name>
<dbReference type="HOGENOM" id="CLU_2699808_0_0_6"/>
<dbReference type="EMBL" id="CP003218">
    <property type="protein sequence ID" value="AEX05111.1"/>
    <property type="molecule type" value="Genomic_DNA"/>
</dbReference>
<evidence type="ECO:0000313" key="2">
    <source>
        <dbReference type="EMBL" id="AEX05111.1"/>
    </source>
</evidence>
<dbReference type="AlphaFoldDB" id="A0A0H3H714"/>
<dbReference type="PATRIC" id="fig|1006551.4.peg.3402"/>
<organism evidence="2 3">
    <name type="scientific">Klebsiella michiganensis (strain ATCC 8724 / DSM 4798 / JCM 20051 / NBRC 3318 / NRRL B-199 / KCTC 1686 / BUCSAV 143 / CCM 1901)</name>
    <dbReference type="NCBI Taxonomy" id="1006551"/>
    <lineage>
        <taxon>Bacteria</taxon>
        <taxon>Pseudomonadati</taxon>
        <taxon>Pseudomonadota</taxon>
        <taxon>Gammaproteobacteria</taxon>
        <taxon>Enterobacterales</taxon>
        <taxon>Enterobacteriaceae</taxon>
        <taxon>Klebsiella/Raoultella group</taxon>
        <taxon>Klebsiella</taxon>
    </lineage>
</organism>